<reference evidence="2" key="3">
    <citation type="journal article" date="2010" name="Genome Res.">
        <title>Population genomic sequencing of Coccidioides fungi reveals recent hybridization and transposon control.</title>
        <authorList>
            <person name="Neafsey D.E."/>
            <person name="Barker B.M."/>
            <person name="Sharpton T.J."/>
            <person name="Stajich J.E."/>
            <person name="Park D.J."/>
            <person name="Whiston E."/>
            <person name="Hung C.-Y."/>
            <person name="McMahan C."/>
            <person name="White J."/>
            <person name="Sykes S."/>
            <person name="Heiman D."/>
            <person name="Young S."/>
            <person name="Zeng Q."/>
            <person name="Abouelleil A."/>
            <person name="Aftuck L."/>
            <person name="Bessette D."/>
            <person name="Brown A."/>
            <person name="FitzGerald M."/>
            <person name="Lui A."/>
            <person name="Macdonald J.P."/>
            <person name="Priest M."/>
            <person name="Orbach M.J."/>
            <person name="Galgiani J.N."/>
            <person name="Kirkland T.N."/>
            <person name="Cole G.T."/>
            <person name="Birren B.W."/>
            <person name="Henn M.R."/>
            <person name="Taylor J.W."/>
            <person name="Rounsley S.D."/>
        </authorList>
    </citation>
    <scope>NUCLEOTIDE SEQUENCE [LARGE SCALE GENOMIC DNA]</scope>
    <source>
        <strain evidence="2">RMSCC 3488</strain>
    </source>
</reference>
<evidence type="ECO:0000313" key="1">
    <source>
        <dbReference type="EMBL" id="KMM71651.1"/>
    </source>
</evidence>
<protein>
    <submittedName>
        <fullName evidence="1">Uncharacterized protein</fullName>
    </submittedName>
</protein>
<gene>
    <name evidence="1" type="ORF">CPAG_07954</name>
</gene>
<reference evidence="2" key="2">
    <citation type="journal article" date="2009" name="Genome Res.">
        <title>Comparative genomic analyses of the human fungal pathogens Coccidioides and their relatives.</title>
        <authorList>
            <person name="Sharpton T.J."/>
            <person name="Stajich J.E."/>
            <person name="Rounsley S.D."/>
            <person name="Gardner M.J."/>
            <person name="Wortman J.R."/>
            <person name="Jordar V.S."/>
            <person name="Maiti R."/>
            <person name="Kodira C.D."/>
            <person name="Neafsey D.E."/>
            <person name="Zeng Q."/>
            <person name="Hung C.-Y."/>
            <person name="McMahan C."/>
            <person name="Muszewska A."/>
            <person name="Grynberg M."/>
            <person name="Mandel M.A."/>
            <person name="Kellner E.M."/>
            <person name="Barker B.M."/>
            <person name="Galgiani J.N."/>
            <person name="Orbach M.J."/>
            <person name="Kirkland T.N."/>
            <person name="Cole G.T."/>
            <person name="Henn M.R."/>
            <person name="Birren B.W."/>
            <person name="Taylor J.W."/>
        </authorList>
    </citation>
    <scope>NUCLEOTIDE SEQUENCE [LARGE SCALE GENOMIC DNA]</scope>
    <source>
        <strain evidence="2">RMSCC 3488</strain>
    </source>
</reference>
<organism evidence="1 2">
    <name type="scientific">Coccidioides posadasii RMSCC 3488</name>
    <dbReference type="NCBI Taxonomy" id="454284"/>
    <lineage>
        <taxon>Eukaryota</taxon>
        <taxon>Fungi</taxon>
        <taxon>Dikarya</taxon>
        <taxon>Ascomycota</taxon>
        <taxon>Pezizomycotina</taxon>
        <taxon>Eurotiomycetes</taxon>
        <taxon>Eurotiomycetidae</taxon>
        <taxon>Onygenales</taxon>
        <taxon>Onygenaceae</taxon>
        <taxon>Coccidioides</taxon>
    </lineage>
</organism>
<dbReference type="EMBL" id="DS268113">
    <property type="protein sequence ID" value="KMM71651.1"/>
    <property type="molecule type" value="Genomic_DNA"/>
</dbReference>
<proteinExistence type="predicted"/>
<sequence length="39" mass="4387">MPVLLSHKRVLLDAGLARVPRNQSKETAELHIYFPGSEI</sequence>
<dbReference type="Proteomes" id="UP000054567">
    <property type="component" value="Unassembled WGS sequence"/>
</dbReference>
<evidence type="ECO:0000313" key="2">
    <source>
        <dbReference type="Proteomes" id="UP000054567"/>
    </source>
</evidence>
<dbReference type="AlphaFoldDB" id="A0A0J6FET9"/>
<reference evidence="1 2" key="1">
    <citation type="submission" date="2007-06" db="EMBL/GenBank/DDBJ databases">
        <title>The Genome Sequence of Coccidioides posadasii RMSCC_3488.</title>
        <authorList>
            <consortium name="Coccidioides Genome Resources Consortium"/>
            <consortium name="The Broad Institute Genome Sequencing Platform"/>
            <person name="Henn M.R."/>
            <person name="Sykes S."/>
            <person name="Young S."/>
            <person name="Jaffe D."/>
            <person name="Berlin A."/>
            <person name="Alvarez P."/>
            <person name="Butler J."/>
            <person name="Gnerre S."/>
            <person name="Grabherr M."/>
            <person name="Mauceli E."/>
            <person name="Brockman W."/>
            <person name="Kodira C."/>
            <person name="Alvarado L."/>
            <person name="Zeng Q."/>
            <person name="Crawford M."/>
            <person name="Antoine C."/>
            <person name="Devon K."/>
            <person name="Galgiani J."/>
            <person name="Orsborn K."/>
            <person name="Lewis M.L."/>
            <person name="Nusbaum C."/>
            <person name="Galagan J."/>
            <person name="Birren B."/>
        </authorList>
    </citation>
    <scope>NUCLEOTIDE SEQUENCE [LARGE SCALE GENOMIC DNA]</scope>
    <source>
        <strain evidence="1 2">RMSCC 3488</strain>
    </source>
</reference>
<dbReference type="VEuPathDB" id="FungiDB:CPAG_07954"/>
<name>A0A0J6FET9_COCPO</name>
<accession>A0A0J6FET9</accession>